<accession>A0A1X7BM36</accession>
<gene>
    <name evidence="2" type="ORF">ROA7745_00421</name>
</gene>
<evidence type="ECO:0000313" key="2">
    <source>
        <dbReference type="EMBL" id="SMC10614.1"/>
    </source>
</evidence>
<dbReference type="GO" id="GO:0016491">
    <property type="term" value="F:oxidoreductase activity"/>
    <property type="evidence" value="ECO:0007669"/>
    <property type="project" value="InterPro"/>
</dbReference>
<dbReference type="Proteomes" id="UP000193224">
    <property type="component" value="Unassembled WGS sequence"/>
</dbReference>
<reference evidence="2 3" key="1">
    <citation type="submission" date="2017-03" db="EMBL/GenBank/DDBJ databases">
        <authorList>
            <person name="Afonso C.L."/>
            <person name="Miller P.J."/>
            <person name="Scott M.A."/>
            <person name="Spackman E."/>
            <person name="Goraichik I."/>
            <person name="Dimitrov K.M."/>
            <person name="Suarez D.L."/>
            <person name="Swayne D.E."/>
        </authorList>
    </citation>
    <scope>NUCLEOTIDE SEQUENCE [LARGE SCALE GENOMIC DNA]</scope>
    <source>
        <strain evidence="2 3">CECT 7745</strain>
    </source>
</reference>
<proteinExistence type="predicted"/>
<dbReference type="OrthoDB" id="5244108at2"/>
<dbReference type="PANTHER" id="PTHR42943">
    <property type="entry name" value="GLUTATHIONE S-TRANSFERASE KAPPA"/>
    <property type="match status" value="1"/>
</dbReference>
<dbReference type="AlphaFoldDB" id="A0A1X7BM36"/>
<dbReference type="InterPro" id="IPR001853">
    <property type="entry name" value="DSBA-like_thioredoxin_dom"/>
</dbReference>
<dbReference type="InterPro" id="IPR036249">
    <property type="entry name" value="Thioredoxin-like_sf"/>
</dbReference>
<dbReference type="InterPro" id="IPR051924">
    <property type="entry name" value="GST_Kappa/NadH"/>
</dbReference>
<dbReference type="SUPFAM" id="SSF52833">
    <property type="entry name" value="Thioredoxin-like"/>
    <property type="match status" value="1"/>
</dbReference>
<protein>
    <submittedName>
        <fullName evidence="2">DSBA-like thioredoxin domain protein</fullName>
    </submittedName>
</protein>
<dbReference type="Gene3D" id="3.40.30.10">
    <property type="entry name" value="Glutaredoxin"/>
    <property type="match status" value="1"/>
</dbReference>
<dbReference type="Pfam" id="PF01323">
    <property type="entry name" value="DSBA"/>
    <property type="match status" value="1"/>
</dbReference>
<evidence type="ECO:0000313" key="3">
    <source>
        <dbReference type="Proteomes" id="UP000193224"/>
    </source>
</evidence>
<keyword evidence="3" id="KW-1185">Reference proteome</keyword>
<dbReference type="RefSeq" id="WP_085798558.1">
    <property type="nucleotide sequence ID" value="NZ_FWXB01000001.1"/>
</dbReference>
<name>A0A1X7BM36_9RHOB</name>
<feature type="domain" description="DSBA-like thioredoxin" evidence="1">
    <location>
        <begin position="7"/>
        <end position="206"/>
    </location>
</feature>
<evidence type="ECO:0000259" key="1">
    <source>
        <dbReference type="Pfam" id="PF01323"/>
    </source>
</evidence>
<organism evidence="2 3">
    <name type="scientific">Roseovarius aestuarii</name>
    <dbReference type="NCBI Taxonomy" id="475083"/>
    <lineage>
        <taxon>Bacteria</taxon>
        <taxon>Pseudomonadati</taxon>
        <taxon>Pseudomonadota</taxon>
        <taxon>Alphaproteobacteria</taxon>
        <taxon>Rhodobacterales</taxon>
        <taxon>Roseobacteraceae</taxon>
        <taxon>Roseovarius</taxon>
    </lineage>
</organism>
<sequence>MADEAAQVEVFYSLQSDYCYFLLDRLIGLRERRVRVVIRPVLGGVIRLPERYKNRDRLEHRYFETDTARTAAYLDLPYAYPDPSPISFKPESLWLAEENQPLNEYLYRLYVGSERAGKALEFLDKVGRMLWDGSVANWDKGDHLATAMSAAGLDLEVVSDATSWKDAEADLGANAQAMLASGHWGVPLMIYDHEPFYGQDRYDQLVWRMRSKGDLPC</sequence>
<dbReference type="PANTHER" id="PTHR42943:SF2">
    <property type="entry name" value="GLUTATHIONE S-TRANSFERASE KAPPA 1"/>
    <property type="match status" value="1"/>
</dbReference>
<dbReference type="EMBL" id="FWXB01000001">
    <property type="protein sequence ID" value="SMC10614.1"/>
    <property type="molecule type" value="Genomic_DNA"/>
</dbReference>